<dbReference type="InterPro" id="IPR043128">
    <property type="entry name" value="Rev_trsase/Diguanyl_cyclase"/>
</dbReference>
<dbReference type="EMBL" id="VNFK01000008">
    <property type="protein sequence ID" value="TVU62398.1"/>
    <property type="molecule type" value="Genomic_DNA"/>
</dbReference>
<dbReference type="SMART" id="SM00267">
    <property type="entry name" value="GGDEF"/>
    <property type="match status" value="1"/>
</dbReference>
<proteinExistence type="predicted"/>
<accession>A0A558GZV0</accession>
<dbReference type="InterPro" id="IPR011006">
    <property type="entry name" value="CheY-like_superfamily"/>
</dbReference>
<organism evidence="4 5">
    <name type="scientific">Paenarthrobacter nitroguajacolicus</name>
    <name type="common">Arthrobacter nitroguajacolicus</name>
    <dbReference type="NCBI Taxonomy" id="211146"/>
    <lineage>
        <taxon>Bacteria</taxon>
        <taxon>Bacillati</taxon>
        <taxon>Actinomycetota</taxon>
        <taxon>Actinomycetes</taxon>
        <taxon>Micrococcales</taxon>
        <taxon>Micrococcaceae</taxon>
        <taxon>Paenarthrobacter</taxon>
    </lineage>
</organism>
<dbReference type="PANTHER" id="PTHR45138:SF9">
    <property type="entry name" value="DIGUANYLATE CYCLASE DGCM-RELATED"/>
    <property type="match status" value="1"/>
</dbReference>
<dbReference type="SUPFAM" id="SSF55073">
    <property type="entry name" value="Nucleotide cyclase"/>
    <property type="match status" value="1"/>
</dbReference>
<dbReference type="Pfam" id="PF00072">
    <property type="entry name" value="Response_reg"/>
    <property type="match status" value="1"/>
</dbReference>
<dbReference type="Pfam" id="PF00990">
    <property type="entry name" value="GGDEF"/>
    <property type="match status" value="1"/>
</dbReference>
<dbReference type="PROSITE" id="PS50110">
    <property type="entry name" value="RESPONSE_REGULATORY"/>
    <property type="match status" value="1"/>
</dbReference>
<dbReference type="Gene3D" id="3.40.50.2300">
    <property type="match status" value="1"/>
</dbReference>
<dbReference type="GO" id="GO:0043709">
    <property type="term" value="P:cell adhesion involved in single-species biofilm formation"/>
    <property type="evidence" value="ECO:0007669"/>
    <property type="project" value="TreeGrafter"/>
</dbReference>
<evidence type="ECO:0000313" key="5">
    <source>
        <dbReference type="Proteomes" id="UP000316500"/>
    </source>
</evidence>
<reference evidence="4 5" key="1">
    <citation type="submission" date="2019-07" db="EMBL/GenBank/DDBJ databases">
        <title>Diversity of Bacteria from Kongsfjorden, Arctic.</title>
        <authorList>
            <person name="Yu Y."/>
        </authorList>
    </citation>
    <scope>NUCLEOTIDE SEQUENCE [LARGE SCALE GENOMIC DNA]</scope>
    <source>
        <strain evidence="4 5">SM1928</strain>
    </source>
</reference>
<name>A0A558GZV0_PAENT</name>
<dbReference type="GO" id="GO:0000160">
    <property type="term" value="P:phosphorelay signal transduction system"/>
    <property type="evidence" value="ECO:0007669"/>
    <property type="project" value="InterPro"/>
</dbReference>
<dbReference type="SUPFAM" id="SSF52172">
    <property type="entry name" value="CheY-like"/>
    <property type="match status" value="1"/>
</dbReference>
<dbReference type="GO" id="GO:1902201">
    <property type="term" value="P:negative regulation of bacterial-type flagellum-dependent cell motility"/>
    <property type="evidence" value="ECO:0007669"/>
    <property type="project" value="TreeGrafter"/>
</dbReference>
<dbReference type="CDD" id="cd01949">
    <property type="entry name" value="GGDEF"/>
    <property type="match status" value="1"/>
</dbReference>
<dbReference type="InterPro" id="IPR000160">
    <property type="entry name" value="GGDEF_dom"/>
</dbReference>
<feature type="domain" description="GGDEF" evidence="3">
    <location>
        <begin position="164"/>
        <end position="299"/>
    </location>
</feature>
<dbReference type="InterPro" id="IPR029787">
    <property type="entry name" value="Nucleotide_cyclase"/>
</dbReference>
<dbReference type="CDD" id="cd17574">
    <property type="entry name" value="REC_OmpR"/>
    <property type="match status" value="1"/>
</dbReference>
<dbReference type="AlphaFoldDB" id="A0A558GZV0"/>
<keyword evidence="1" id="KW-0597">Phosphoprotein</keyword>
<comment type="caution">
    <text evidence="4">The sequence shown here is derived from an EMBL/GenBank/DDBJ whole genome shotgun (WGS) entry which is preliminary data.</text>
</comment>
<feature type="domain" description="Response regulatory" evidence="2">
    <location>
        <begin position="2"/>
        <end position="118"/>
    </location>
</feature>
<dbReference type="NCBIfam" id="TIGR00254">
    <property type="entry name" value="GGDEF"/>
    <property type="match status" value="1"/>
</dbReference>
<dbReference type="InterPro" id="IPR050469">
    <property type="entry name" value="Diguanylate_Cyclase"/>
</dbReference>
<dbReference type="RefSeq" id="WP_144650659.1">
    <property type="nucleotide sequence ID" value="NZ_VNFK01000008.1"/>
</dbReference>
<dbReference type="PANTHER" id="PTHR45138">
    <property type="entry name" value="REGULATORY COMPONENTS OF SENSORY TRANSDUCTION SYSTEM"/>
    <property type="match status" value="1"/>
</dbReference>
<dbReference type="OrthoDB" id="23692at2"/>
<dbReference type="InterPro" id="IPR001789">
    <property type="entry name" value="Sig_transdc_resp-reg_receiver"/>
</dbReference>
<evidence type="ECO:0000313" key="4">
    <source>
        <dbReference type="EMBL" id="TVU62398.1"/>
    </source>
</evidence>
<dbReference type="GO" id="GO:0052621">
    <property type="term" value="F:diguanylate cyclase activity"/>
    <property type="evidence" value="ECO:0007669"/>
    <property type="project" value="TreeGrafter"/>
</dbReference>
<evidence type="ECO:0000259" key="3">
    <source>
        <dbReference type="PROSITE" id="PS50887"/>
    </source>
</evidence>
<dbReference type="GO" id="GO:0005886">
    <property type="term" value="C:plasma membrane"/>
    <property type="evidence" value="ECO:0007669"/>
    <property type="project" value="TreeGrafter"/>
</dbReference>
<sequence>MKVLIADDDQISRMITKAAVEQSGHECIVAVDGDSAWQLYKEHSPEAVVTDLMMPGLNGLDLCRAIRAAEEDSYTYIILVTSHGSRKDVLAGMEAGADDYVTKPLDPFSLHIRLLAAQRITSLHADLARYRSALTEQARTDPLTKLHNRLKLSEDLGNLHRNDHDYCLAMVDVDNFKSYNDIYGHQAGDAALVAIATSLAGAVRKSDAVYRFGGEEFLLVLGEQSTASAGAVMERVRSAVAALRIEHSGDPDGILTISAGVSAFTDGHRAGTEQLLREADLALYAAKASGRNRVTLASALPHGSD</sequence>
<evidence type="ECO:0000256" key="1">
    <source>
        <dbReference type="PROSITE-ProRule" id="PRU00169"/>
    </source>
</evidence>
<feature type="modified residue" description="4-aspartylphosphate" evidence="1">
    <location>
        <position position="51"/>
    </location>
</feature>
<dbReference type="Proteomes" id="UP000316500">
    <property type="component" value="Unassembled WGS sequence"/>
</dbReference>
<dbReference type="PROSITE" id="PS50887">
    <property type="entry name" value="GGDEF"/>
    <property type="match status" value="1"/>
</dbReference>
<evidence type="ECO:0000259" key="2">
    <source>
        <dbReference type="PROSITE" id="PS50110"/>
    </source>
</evidence>
<gene>
    <name evidence="4" type="ORF">FQP90_12220</name>
</gene>
<dbReference type="FunFam" id="3.30.70.270:FF:000001">
    <property type="entry name" value="Diguanylate cyclase domain protein"/>
    <property type="match status" value="1"/>
</dbReference>
<dbReference type="SMART" id="SM00448">
    <property type="entry name" value="REC"/>
    <property type="match status" value="1"/>
</dbReference>
<dbReference type="Gene3D" id="3.30.70.270">
    <property type="match status" value="1"/>
</dbReference>
<protein>
    <submittedName>
        <fullName evidence="4">Diguanylate cyclase</fullName>
    </submittedName>
</protein>